<feature type="region of interest" description="Disordered" evidence="1">
    <location>
        <begin position="123"/>
        <end position="168"/>
    </location>
</feature>
<sequence>MQYLIKSAVLGLLIPFSVCWDDYTDYYYDDYDSYKTTKITTDVGKKVYMTCEDDYRLVVWKHNGGEVFYPDVTKAINIDWIGHDGAMELTIITEEDGGIWECSNFARIIAKYKITVNPITELSSEGTTKIPPTTTVLHSKDSSTASSYSSRTTTSTETTPSTEPPFAVPDSDLIFLRDQFMADHREEYKTEPLHNQLDNRKIVNKVQNKEVGTLVDESLNIISENLKNPYLRSQKNIAPTLFIIPRYIYCILFYCFYFVI</sequence>
<name>A0A6P7GP93_DIAVI</name>
<protein>
    <submittedName>
        <fullName evidence="4">Uncharacterized protein LOC114345098</fullName>
    </submittedName>
</protein>
<dbReference type="InParanoid" id="A0A6P7GP93"/>
<evidence type="ECO:0000256" key="2">
    <source>
        <dbReference type="SAM" id="Phobius"/>
    </source>
</evidence>
<keyword evidence="2" id="KW-1133">Transmembrane helix</keyword>
<organism evidence="4">
    <name type="scientific">Diabrotica virgifera virgifera</name>
    <name type="common">western corn rootworm</name>
    <dbReference type="NCBI Taxonomy" id="50390"/>
    <lineage>
        <taxon>Eukaryota</taxon>
        <taxon>Metazoa</taxon>
        <taxon>Ecdysozoa</taxon>
        <taxon>Arthropoda</taxon>
        <taxon>Hexapoda</taxon>
        <taxon>Insecta</taxon>
        <taxon>Pterygota</taxon>
        <taxon>Neoptera</taxon>
        <taxon>Endopterygota</taxon>
        <taxon>Coleoptera</taxon>
        <taxon>Polyphaga</taxon>
        <taxon>Cucujiformia</taxon>
        <taxon>Chrysomeloidea</taxon>
        <taxon>Chrysomelidae</taxon>
        <taxon>Galerucinae</taxon>
        <taxon>Diabroticina</taxon>
        <taxon>Diabroticites</taxon>
        <taxon>Diabrotica</taxon>
    </lineage>
</organism>
<keyword evidence="2" id="KW-0812">Transmembrane</keyword>
<feature type="signal peptide" evidence="3">
    <location>
        <begin position="1"/>
        <end position="19"/>
    </location>
</feature>
<feature type="transmembrane region" description="Helical" evidence="2">
    <location>
        <begin position="237"/>
        <end position="259"/>
    </location>
</feature>
<proteinExistence type="predicted"/>
<keyword evidence="3" id="KW-0732">Signal</keyword>
<dbReference type="AlphaFoldDB" id="A0A6P7GP93"/>
<feature type="chain" id="PRO_5028110970" evidence="3">
    <location>
        <begin position="20"/>
        <end position="260"/>
    </location>
</feature>
<evidence type="ECO:0000256" key="3">
    <source>
        <dbReference type="SAM" id="SignalP"/>
    </source>
</evidence>
<evidence type="ECO:0000313" key="4">
    <source>
        <dbReference type="RefSeq" id="XP_028151721.1"/>
    </source>
</evidence>
<feature type="compositionally biased region" description="Polar residues" evidence="1">
    <location>
        <begin position="123"/>
        <end position="137"/>
    </location>
</feature>
<accession>A0A6P7GP93</accession>
<evidence type="ECO:0000256" key="1">
    <source>
        <dbReference type="SAM" id="MobiDB-lite"/>
    </source>
</evidence>
<feature type="compositionally biased region" description="Low complexity" evidence="1">
    <location>
        <begin position="142"/>
        <end position="161"/>
    </location>
</feature>
<reference evidence="4" key="1">
    <citation type="submission" date="2025-08" db="UniProtKB">
        <authorList>
            <consortium name="RefSeq"/>
        </authorList>
    </citation>
    <scope>IDENTIFICATION</scope>
    <source>
        <tissue evidence="4">Whole insect</tissue>
    </source>
</reference>
<dbReference type="RefSeq" id="XP_028151721.1">
    <property type="nucleotide sequence ID" value="XM_028295920.1"/>
</dbReference>
<gene>
    <name evidence="4" type="primary">LOC114345098</name>
</gene>
<keyword evidence="2" id="KW-0472">Membrane</keyword>